<dbReference type="GO" id="GO:1903265">
    <property type="term" value="P:positive regulation of tumor necrosis factor-mediated signaling pathway"/>
    <property type="evidence" value="ECO:0007669"/>
    <property type="project" value="Ensembl"/>
</dbReference>
<dbReference type="GO" id="GO:0042802">
    <property type="term" value="F:identical protein binding"/>
    <property type="evidence" value="ECO:0007669"/>
    <property type="project" value="Ensembl"/>
</dbReference>
<evidence type="ECO:0000313" key="2">
    <source>
        <dbReference type="Ensembl" id="ENSFALP00000033513.1"/>
    </source>
</evidence>
<evidence type="ECO:0000259" key="1">
    <source>
        <dbReference type="SMART" id="SM00327"/>
    </source>
</evidence>
<keyword evidence="3" id="KW-1185">Reference proteome</keyword>
<dbReference type="GO" id="GO:0051059">
    <property type="term" value="F:NF-kappaB binding"/>
    <property type="evidence" value="ECO:0007669"/>
    <property type="project" value="Ensembl"/>
</dbReference>
<reference evidence="2 3" key="1">
    <citation type="journal article" date="2012" name="Nature">
        <title>The genomic landscape of species divergence in Ficedula flycatchers.</title>
        <authorList>
            <person name="Ellegren H."/>
            <person name="Smeds L."/>
            <person name="Burri R."/>
            <person name="Olason P.I."/>
            <person name="Backstrom N."/>
            <person name="Kawakami T."/>
            <person name="Kunstner A."/>
            <person name="Makinen H."/>
            <person name="Nadachowska-Brzyska K."/>
            <person name="Qvarnstrom A."/>
            <person name="Uebbing S."/>
            <person name="Wolf J.B."/>
        </authorList>
    </citation>
    <scope>NUCLEOTIDE SEQUENCE [LARGE SCALE GENOMIC DNA]</scope>
</reference>
<dbReference type="GO" id="GO:1901223">
    <property type="term" value="P:negative regulation of non-canonical NF-kappaB signal transduction"/>
    <property type="evidence" value="ECO:0007669"/>
    <property type="project" value="Ensembl"/>
</dbReference>
<evidence type="ECO:0000313" key="3">
    <source>
        <dbReference type="Proteomes" id="UP000016665"/>
    </source>
</evidence>
<dbReference type="Pfam" id="PF07002">
    <property type="entry name" value="Copine"/>
    <property type="match status" value="1"/>
</dbReference>
<dbReference type="SMART" id="SM00327">
    <property type="entry name" value="VWA"/>
    <property type="match status" value="1"/>
</dbReference>
<gene>
    <name evidence="2" type="primary">CPNE1</name>
</gene>
<protein>
    <submittedName>
        <fullName evidence="2">Copine 1</fullName>
    </submittedName>
</protein>
<dbReference type="GO" id="GO:0001786">
    <property type="term" value="F:phosphatidylserine binding"/>
    <property type="evidence" value="ECO:0007669"/>
    <property type="project" value="Ensembl"/>
</dbReference>
<dbReference type="SUPFAM" id="SSF53300">
    <property type="entry name" value="vWA-like"/>
    <property type="match status" value="1"/>
</dbReference>
<feature type="domain" description="VWFA" evidence="1">
    <location>
        <begin position="426"/>
        <end position="632"/>
    </location>
</feature>
<dbReference type="GO" id="GO:1990138">
    <property type="term" value="P:neuron projection extension"/>
    <property type="evidence" value="ECO:0007669"/>
    <property type="project" value="Ensembl"/>
</dbReference>
<dbReference type="AlphaFoldDB" id="A0A803WEV7"/>
<dbReference type="GeneTree" id="ENSGT00940000162210"/>
<dbReference type="Ensembl" id="ENSFALT00000038387.1">
    <property type="protein sequence ID" value="ENSFALP00000033513.1"/>
    <property type="gene ID" value="ENSFALG00000012511.2"/>
</dbReference>
<dbReference type="Proteomes" id="UP000016665">
    <property type="component" value="Chromosome 20"/>
</dbReference>
<organism evidence="2 3">
    <name type="scientific">Ficedula albicollis</name>
    <name type="common">Collared flycatcher</name>
    <name type="synonym">Muscicapa albicollis</name>
    <dbReference type="NCBI Taxonomy" id="59894"/>
    <lineage>
        <taxon>Eukaryota</taxon>
        <taxon>Metazoa</taxon>
        <taxon>Chordata</taxon>
        <taxon>Craniata</taxon>
        <taxon>Vertebrata</taxon>
        <taxon>Euteleostomi</taxon>
        <taxon>Archelosauria</taxon>
        <taxon>Archosauria</taxon>
        <taxon>Dinosauria</taxon>
        <taxon>Saurischia</taxon>
        <taxon>Theropoda</taxon>
        <taxon>Coelurosauria</taxon>
        <taxon>Aves</taxon>
        <taxon>Neognathae</taxon>
        <taxon>Neoaves</taxon>
        <taxon>Telluraves</taxon>
        <taxon>Australaves</taxon>
        <taxon>Passeriformes</taxon>
        <taxon>Muscicapidae</taxon>
        <taxon>Ficedula</taxon>
    </lineage>
</organism>
<dbReference type="GO" id="GO:0045666">
    <property type="term" value="P:positive regulation of neuron differentiation"/>
    <property type="evidence" value="ECO:0007669"/>
    <property type="project" value="Ensembl"/>
</dbReference>
<dbReference type="GO" id="GO:0071277">
    <property type="term" value="P:cellular response to calcium ion"/>
    <property type="evidence" value="ECO:0007669"/>
    <property type="project" value="Ensembl"/>
</dbReference>
<dbReference type="GO" id="GO:0031965">
    <property type="term" value="C:nuclear membrane"/>
    <property type="evidence" value="ECO:0007669"/>
    <property type="project" value="Ensembl"/>
</dbReference>
<dbReference type="InterPro" id="IPR036465">
    <property type="entry name" value="vWFA_dom_sf"/>
</dbReference>
<accession>A0A803WEV7</accession>
<dbReference type="GO" id="GO:0005544">
    <property type="term" value="F:calcium-dependent phospholipid binding"/>
    <property type="evidence" value="ECO:0007669"/>
    <property type="project" value="InterPro"/>
</dbReference>
<dbReference type="GO" id="GO:0043122">
    <property type="term" value="P:regulation of canonical NF-kappaB signal transduction"/>
    <property type="evidence" value="ECO:0007669"/>
    <property type="project" value="Ensembl"/>
</dbReference>
<dbReference type="GO" id="GO:0005829">
    <property type="term" value="C:cytosol"/>
    <property type="evidence" value="ECO:0007669"/>
    <property type="project" value="Ensembl"/>
</dbReference>
<name>A0A803WEV7_FICAL</name>
<dbReference type="PANTHER" id="PTHR10857:SF2">
    <property type="entry name" value="COPINE-1"/>
    <property type="match status" value="1"/>
</dbReference>
<dbReference type="PANTHER" id="PTHR10857">
    <property type="entry name" value="COPINE"/>
    <property type="match status" value="1"/>
</dbReference>
<dbReference type="GO" id="GO:0010629">
    <property type="term" value="P:negative regulation of gene expression"/>
    <property type="evidence" value="ECO:0007669"/>
    <property type="project" value="Ensembl"/>
</dbReference>
<dbReference type="GO" id="GO:0005509">
    <property type="term" value="F:calcium ion binding"/>
    <property type="evidence" value="ECO:0007669"/>
    <property type="project" value="Ensembl"/>
</dbReference>
<reference evidence="2" key="3">
    <citation type="submission" date="2025-09" db="UniProtKB">
        <authorList>
            <consortium name="Ensembl"/>
        </authorList>
    </citation>
    <scope>IDENTIFICATION</scope>
</reference>
<sequence>MAAPSSFQVQCAAHGCSLLLPGAVCCPWLLPPPSRCSVLPMAAPSSFQVQCAAHGCSLLLPGAVCCPWLLPPPSRCSVLPMAAPSSFQVQCAAHGCSLLLPGAVCCPWLLPPPSRCSVLPMAAPSSFQVQCAAHGCSLLLPGAVCCPWLLPPPSRCSVLPMAAPSSFQVQCAAHGCSLLLPGAVCCPWLLPPPSRCSVLPMAAPSSFQVQCAAHGCSLLLPGAVCCPCPWLLPPPSSLLLPGALCCPWLLPPPSRCTVLPMAAPSSFQVHCAAHGCSLLLPGALCCPWLLPPPSRCTVLPMAAPSSFQVHCAAHGCSLLLPGALCCPWLLPPPSRCSVLPMAAPSSFQVHCADHDRDGSHDLIGAAETSLAQMQPAAAGSLVEYECIHPEKKQKKKNYKNSGIIRIKSCKIETEYSFLDYVMGGCQINFTVGVDFTASNGDPKSPDSLHYISPDGINEYLIAIWSVGSVVQDYDTDKLFPAFGFGAQVPPSWQVSHEFALNFNPSNPYCQGIQGIVDAYRQTLPQIRLYGPTNFSPIINHVARFAAHSLQQGAAAQYFILLIITDGEITDLDQTRQAIVNASKLPMSIIIVGVGEADFQAMEFLDGDSGVLKSVTGEPAARDIVQFVPFRQFKNAPQEALSQMVLAEVPKQLVSFYKWQGWPPLKLPEVKALQIQASPGYL</sequence>
<proteinExistence type="predicted"/>
<dbReference type="InterPro" id="IPR045052">
    <property type="entry name" value="Copine"/>
</dbReference>
<dbReference type="GO" id="GO:0004175">
    <property type="term" value="F:endopeptidase activity"/>
    <property type="evidence" value="ECO:0007669"/>
    <property type="project" value="Ensembl"/>
</dbReference>
<dbReference type="GO" id="GO:0006508">
    <property type="term" value="P:proteolysis"/>
    <property type="evidence" value="ECO:0007669"/>
    <property type="project" value="Ensembl"/>
</dbReference>
<dbReference type="InterPro" id="IPR010734">
    <property type="entry name" value="Copine_C"/>
</dbReference>
<dbReference type="GO" id="GO:0005654">
    <property type="term" value="C:nucleoplasm"/>
    <property type="evidence" value="ECO:0007669"/>
    <property type="project" value="Ensembl"/>
</dbReference>
<dbReference type="GO" id="GO:0005886">
    <property type="term" value="C:plasma membrane"/>
    <property type="evidence" value="ECO:0007669"/>
    <property type="project" value="TreeGrafter"/>
</dbReference>
<dbReference type="GO" id="GO:0051897">
    <property type="term" value="P:positive regulation of phosphatidylinositol 3-kinase/protein kinase B signal transduction"/>
    <property type="evidence" value="ECO:0007669"/>
    <property type="project" value="Ensembl"/>
</dbReference>
<reference evidence="2" key="2">
    <citation type="submission" date="2025-08" db="UniProtKB">
        <authorList>
            <consortium name="Ensembl"/>
        </authorList>
    </citation>
    <scope>IDENTIFICATION</scope>
</reference>
<dbReference type="CDD" id="cd01459">
    <property type="entry name" value="vWA_copine_like"/>
    <property type="match status" value="1"/>
</dbReference>
<dbReference type="InterPro" id="IPR002035">
    <property type="entry name" value="VWF_A"/>
</dbReference>